<dbReference type="PANTHER" id="PTHR12975">
    <property type="entry name" value="TRANSPORT PROTEIN TRAPP"/>
    <property type="match status" value="1"/>
</dbReference>
<reference evidence="3" key="1">
    <citation type="submission" date="2020-05" db="EMBL/GenBank/DDBJ databases">
        <title>Phylogenomic resolution of chytrid fungi.</title>
        <authorList>
            <person name="Stajich J.E."/>
            <person name="Amses K."/>
            <person name="Simmons R."/>
            <person name="Seto K."/>
            <person name="Myers J."/>
            <person name="Bonds A."/>
            <person name="Quandt C.A."/>
            <person name="Barry K."/>
            <person name="Liu P."/>
            <person name="Grigoriev I."/>
            <person name="Longcore J.E."/>
            <person name="James T.Y."/>
        </authorList>
    </citation>
    <scope>NUCLEOTIDE SEQUENCE</scope>
    <source>
        <strain evidence="3">JEL0513</strain>
    </source>
</reference>
<dbReference type="PANTHER" id="PTHR12975:SF6">
    <property type="entry name" value="TRAFFICKING PROTEIN PARTICLE COMPLEX SUBUNIT 8"/>
    <property type="match status" value="1"/>
</dbReference>
<dbReference type="GO" id="GO:1990072">
    <property type="term" value="C:TRAPPIII protein complex"/>
    <property type="evidence" value="ECO:0007669"/>
    <property type="project" value="TreeGrafter"/>
</dbReference>
<dbReference type="Pfam" id="PF24544">
    <property type="entry name" value="Ig_TPPC8_2nd"/>
    <property type="match status" value="1"/>
</dbReference>
<comment type="caution">
    <text evidence="3">The sequence shown here is derived from an EMBL/GenBank/DDBJ whole genome shotgun (WGS) entry which is preliminary data.</text>
</comment>
<feature type="domain" description="TPPC8 C-terminal Ig-like" evidence="1">
    <location>
        <begin position="367"/>
        <end position="456"/>
    </location>
</feature>
<dbReference type="Pfam" id="PF24542">
    <property type="entry name" value="Ig_TPPC8_C"/>
    <property type="match status" value="1"/>
</dbReference>
<dbReference type="InterPro" id="IPR024420">
    <property type="entry name" value="TRAPP_III_complex_Trs85"/>
</dbReference>
<name>A0AAD5SQ34_9FUNG</name>
<organism evidence="3 4">
    <name type="scientific">Physocladia obscura</name>
    <dbReference type="NCBI Taxonomy" id="109957"/>
    <lineage>
        <taxon>Eukaryota</taxon>
        <taxon>Fungi</taxon>
        <taxon>Fungi incertae sedis</taxon>
        <taxon>Chytridiomycota</taxon>
        <taxon>Chytridiomycota incertae sedis</taxon>
        <taxon>Chytridiomycetes</taxon>
        <taxon>Chytridiales</taxon>
        <taxon>Chytriomycetaceae</taxon>
        <taxon>Physocladia</taxon>
    </lineage>
</organism>
<feature type="domain" description="TPPC8 second Ig-like" evidence="2">
    <location>
        <begin position="21"/>
        <end position="83"/>
    </location>
</feature>
<protein>
    <submittedName>
        <fullName evidence="3">Trafficking protein particle complex 8</fullName>
    </submittedName>
</protein>
<dbReference type="InterPro" id="IPR058538">
    <property type="entry name" value="Ig_TPPC8_2nd"/>
</dbReference>
<proteinExistence type="predicted"/>
<dbReference type="EMBL" id="JADGJH010003181">
    <property type="protein sequence ID" value="KAJ3092906.1"/>
    <property type="molecule type" value="Genomic_DNA"/>
</dbReference>
<dbReference type="Proteomes" id="UP001211907">
    <property type="component" value="Unassembled WGS sequence"/>
</dbReference>
<gene>
    <name evidence="3" type="primary">TRAPPC8_1</name>
    <name evidence="3" type="ORF">HK100_006817</name>
</gene>
<evidence type="ECO:0000313" key="4">
    <source>
        <dbReference type="Proteomes" id="UP001211907"/>
    </source>
</evidence>
<feature type="non-terminal residue" evidence="3">
    <location>
        <position position="1"/>
    </location>
</feature>
<keyword evidence="4" id="KW-1185">Reference proteome</keyword>
<dbReference type="AlphaFoldDB" id="A0AAD5SQ34"/>
<evidence type="ECO:0000259" key="1">
    <source>
        <dbReference type="Pfam" id="PF24542"/>
    </source>
</evidence>
<evidence type="ECO:0000313" key="3">
    <source>
        <dbReference type="EMBL" id="KAJ3092906.1"/>
    </source>
</evidence>
<sequence length="490" mass="54950">YKPTNSFASTEISQIWNKIVDTSIAEIQLPNPTSTDIFDGILVAGATTKIPVWIRGDKTGKHAFRFLFGYQSEDENDKIGYRKLQYSMSSQVYPSLKINAFTRPSTNKLSEFILGVEIENMQGVEIKLRQFSSLSPVWGISPTIDAESANNMLGYVNGKQTSFAYFKFSHLQNIIRPHPSPESMTMNAIVNFVLNENLPVIHSSMYLGASNVTLHEEQVICNSAPFSLFSRRSRTIWRTQSLANHYPVIPSAKLPDLFTLYFTDDADIVLFWEAPPLHPGGPKRYGHHFIIGINLSLQAPLQLLARIGKNASNLTFATRSMYAATVAERKTLVDSLVKTRQKDVSPVRLIFVRNINDGKGEKSENSNTMTHNFKACGNLVISFFAHLRNTSWENPVAYSLELPPSNDNLLENDFTWIGITSMNGTLKPEQEVFLQLYACFSRKGVFDINRWRLNVTVLPPGVLEIDLTDGKGVASYAQIPNLPFLVTVAQ</sequence>
<accession>A0AAD5SQ34</accession>
<dbReference type="InterPro" id="IPR057651">
    <property type="entry name" value="Ig_TPPC8_C"/>
</dbReference>
<evidence type="ECO:0000259" key="2">
    <source>
        <dbReference type="Pfam" id="PF24544"/>
    </source>
</evidence>